<reference evidence="2 3" key="1">
    <citation type="journal article" date="2018" name="Front. Microbiol.">
        <title>Prospects for Fungal Bioremediation of Acidic Radioactive Waste Sites: Characterization and Genome Sequence of Rhodotorula taiwanensis MD1149.</title>
        <authorList>
            <person name="Tkavc R."/>
            <person name="Matrosova V.Y."/>
            <person name="Grichenko O.E."/>
            <person name="Gostincar C."/>
            <person name="Volpe R.P."/>
            <person name="Klimenkova P."/>
            <person name="Gaidamakova E.K."/>
            <person name="Zhou C.E."/>
            <person name="Stewart B.J."/>
            <person name="Lyman M.G."/>
            <person name="Malfatti S.A."/>
            <person name="Rubinfeld B."/>
            <person name="Courtot M."/>
            <person name="Singh J."/>
            <person name="Dalgard C.L."/>
            <person name="Hamilton T."/>
            <person name="Frey K.G."/>
            <person name="Gunde-Cimerman N."/>
            <person name="Dugan L."/>
            <person name="Daly M.J."/>
        </authorList>
    </citation>
    <scope>NUCLEOTIDE SEQUENCE [LARGE SCALE GENOMIC DNA]</scope>
    <source>
        <strain evidence="2 3">MD1149</strain>
    </source>
</reference>
<keyword evidence="3" id="KW-1185">Reference proteome</keyword>
<feature type="region of interest" description="Disordered" evidence="1">
    <location>
        <begin position="179"/>
        <end position="214"/>
    </location>
</feature>
<comment type="caution">
    <text evidence="2">The sequence shown here is derived from an EMBL/GenBank/DDBJ whole genome shotgun (WGS) entry which is preliminary data.</text>
</comment>
<accession>A0A2S5B6D3</accession>
<evidence type="ECO:0000313" key="2">
    <source>
        <dbReference type="EMBL" id="POY72340.1"/>
    </source>
</evidence>
<gene>
    <name evidence="2" type="ORF">BMF94_4642</name>
</gene>
<organism evidence="2 3">
    <name type="scientific">Rhodotorula taiwanensis</name>
    <dbReference type="NCBI Taxonomy" id="741276"/>
    <lineage>
        <taxon>Eukaryota</taxon>
        <taxon>Fungi</taxon>
        <taxon>Dikarya</taxon>
        <taxon>Basidiomycota</taxon>
        <taxon>Pucciniomycotina</taxon>
        <taxon>Microbotryomycetes</taxon>
        <taxon>Sporidiobolales</taxon>
        <taxon>Sporidiobolaceae</taxon>
        <taxon>Rhodotorula</taxon>
    </lineage>
</organism>
<proteinExistence type="predicted"/>
<feature type="region of interest" description="Disordered" evidence="1">
    <location>
        <begin position="102"/>
        <end position="163"/>
    </location>
</feature>
<feature type="region of interest" description="Disordered" evidence="1">
    <location>
        <begin position="1"/>
        <end position="61"/>
    </location>
</feature>
<name>A0A2S5B6D3_9BASI</name>
<dbReference type="EMBL" id="PJQD01000050">
    <property type="protein sequence ID" value="POY72340.1"/>
    <property type="molecule type" value="Genomic_DNA"/>
</dbReference>
<evidence type="ECO:0000313" key="3">
    <source>
        <dbReference type="Proteomes" id="UP000237144"/>
    </source>
</evidence>
<feature type="compositionally biased region" description="Low complexity" evidence="1">
    <location>
        <begin position="192"/>
        <end position="204"/>
    </location>
</feature>
<dbReference type="Proteomes" id="UP000237144">
    <property type="component" value="Unassembled WGS sequence"/>
</dbReference>
<sequence>MAEAAKTAGPRLRPARPARPLPLHPPSTMDATEGPHVIAPSGAWPGESHVGSDAAQVAAGGHDSFDPLRAYVRELVPESPSSQSHEGFTPFFFSLYSSLPTAPDSPRLSTPDADGASARANGGGTTSTPSHSVERHAGPSRSTSGDRPRNFSRPLALQPRPFSPHVRFAVESVALSTAELDVPPTEGASIDAGPAEAASPPAAELGDARECATE</sequence>
<evidence type="ECO:0000256" key="1">
    <source>
        <dbReference type="SAM" id="MobiDB-lite"/>
    </source>
</evidence>
<dbReference type="AlphaFoldDB" id="A0A2S5B6D3"/>
<protein>
    <submittedName>
        <fullName evidence="2">Uncharacterized protein</fullName>
    </submittedName>
</protein>